<evidence type="ECO:0000256" key="5">
    <source>
        <dbReference type="ARBA" id="ARBA00022801"/>
    </source>
</evidence>
<accession>A0A5N5IZN9</accession>
<dbReference type="InterPro" id="IPR013780">
    <property type="entry name" value="Glyco_hydro_b"/>
</dbReference>
<dbReference type="PROSITE" id="PS00129">
    <property type="entry name" value="GLYCOSYL_HYDROL_F31_1"/>
    <property type="match status" value="1"/>
</dbReference>
<dbReference type="Proteomes" id="UP000326939">
    <property type="component" value="Unassembled WGS sequence"/>
</dbReference>
<dbReference type="PANTHER" id="PTHR22762:SF133">
    <property type="entry name" value="P-TYPE DOMAIN-CONTAINING PROTEIN"/>
    <property type="match status" value="1"/>
</dbReference>
<keyword evidence="4 9" id="KW-0732">Signal</keyword>
<dbReference type="InterPro" id="IPR030458">
    <property type="entry name" value="Glyco_hydro_31_AS"/>
</dbReference>
<gene>
    <name evidence="11" type="ORF">DKX38_030156</name>
</gene>
<dbReference type="EMBL" id="VDCV01000023">
    <property type="protein sequence ID" value="KAB5511194.1"/>
    <property type="molecule type" value="Genomic_DNA"/>
</dbReference>
<feature type="chain" id="PRO_5024366052" description="alpha-glucosidase" evidence="9">
    <location>
        <begin position="29"/>
        <end position="1376"/>
    </location>
</feature>
<dbReference type="InterPro" id="IPR000322">
    <property type="entry name" value="Glyco_hydro_31_TIM"/>
</dbReference>
<sequence>MAISRPPHSLLFLCSILLSSYWLAPSSGEEEVGYGYSIESVSVNLPGKWLSANLSLIKNSTVYGADIPRLNLFARIGELLPISYPLPPQVFVGFYTQIISFETEDSLRIRITDHENQRWEIPQDIIPRQKNSPEKKNQHQAIQENLLLSHHNSDLLFSLHDTTPFSFSVTRKSSGDILFDTSPDTTDAGTFLVFKDRYVQLSSTLPEHRSSLYGLGEHTKSSFKLTPNQTLTLWNADIASANPDINLYGSHPFYIDVRSLSDDGKVSAGTTHGVLLLNSNGMDIVYGGDRITYKVIGGVIDLYVFAGPSPDMVMEQYTELIGRPAPMPYWSFGFHQCRWGYKNVSDVEGVVAGYAKAGIPLEVMWTDIDYMDEFKDFTLDPVNFPLEKMKQFVDNLHQNGQKYVLILDPGIAVNTTYETYIRGMQADIFVKRDGNPYMGEVWPGSVYFPDFLNPAGRDFWSNEIKIFQALLPFDGIWIDMNEISNFITSPPTPLSTLDDPPYRINNAGSQRPINNKTIPATSLYFGNITEYNFHNLYGFLESEATNAGLKNATGKRPFVLSRSTFVGSGKYTAHWTGDNAATWDDLAYTIPSILNFGLFGIPMVGADICGFIGDTTEELCRRWVQLGAFYPFSRDHSAIGTARQELYLWDSVAATAKKVLGLRYQLLPYFYTLMYEAHIKGIPIARPLFFSFPQDLKTYDINSQFLIGKGVMVSPVLESGATSVNAYFPAGKWFDLFNYSNSVIVDTGKYIELSAPADHINVHVHEGNILALQGEAMTTKEARKTAFHLLVVLGSSGNSTGEVFLDDGESVEMGGEGKNWSFVKFYSEIVGDMAMVRSNIINGEFALSQKWIVAKVTFIGLEKTKGFEWYELQSSKETKSGNSDIKTSFKRNGELHMLEMSDFRLFLGEEFKLEVKFRMLIWVSQPDPRLALYIADPQDYMNNLPSSKNHACSTLKQANDMSYSVMIDMSSNLHISYSMHRLALPPTCRFETKNRLRVRIIDSTNQRWEIPQHIVPRQNHSPKNYLHYSPLKHQLLRNNSLLSGPNSTSPDMSNLETFLVFKDQYTQLSSGTTHGVLLFNSNGKDIVYGGDRITYKVTGGIIDLYFFAGPSPDMVIEQYTELICRPTPMPYWSFGFLQCRYGYKNISDVEGVVAGYAKARIPLEVMWTDIDNMDAYKDFTFHPADSFIKHNDIAYMGEVWPGKVYFPDFINPAGREFWDPTPTPFSTLDDPPCRINNAGNTNEELCQRWIQLGAFYPFARDHSSIDTTRQELYLRDFVAATARKVFGLRYQMLPYFYTHYSGKYIELAAPADHINVHVHEGNILALQGEAMATKEARKTAFHLLVALSRSGNSTGGLFLDDGRVWRWEGRERTGAW</sequence>
<dbReference type="FunFam" id="2.60.40.1180:FF:000044">
    <property type="entry name" value="Alpha-glucosidase 1"/>
    <property type="match status" value="1"/>
</dbReference>
<dbReference type="EC" id="3.2.1.20" evidence="3"/>
<organism evidence="11 12">
    <name type="scientific">Salix brachista</name>
    <dbReference type="NCBI Taxonomy" id="2182728"/>
    <lineage>
        <taxon>Eukaryota</taxon>
        <taxon>Viridiplantae</taxon>
        <taxon>Streptophyta</taxon>
        <taxon>Embryophyta</taxon>
        <taxon>Tracheophyta</taxon>
        <taxon>Spermatophyta</taxon>
        <taxon>Magnoliopsida</taxon>
        <taxon>eudicotyledons</taxon>
        <taxon>Gunneridae</taxon>
        <taxon>Pentapetalae</taxon>
        <taxon>rosids</taxon>
        <taxon>fabids</taxon>
        <taxon>Malpighiales</taxon>
        <taxon>Salicaceae</taxon>
        <taxon>Saliceae</taxon>
        <taxon>Salix</taxon>
    </lineage>
</organism>
<keyword evidence="5" id="KW-0378">Hydrolase</keyword>
<evidence type="ECO:0000313" key="12">
    <source>
        <dbReference type="Proteomes" id="UP000326939"/>
    </source>
</evidence>
<evidence type="ECO:0000313" key="11">
    <source>
        <dbReference type="EMBL" id="KAB5511194.1"/>
    </source>
</evidence>
<dbReference type="Pfam" id="PF13802">
    <property type="entry name" value="Gal_mutarotas_2"/>
    <property type="match status" value="1"/>
</dbReference>
<dbReference type="SUPFAM" id="SSF51011">
    <property type="entry name" value="Glycosyl hydrolase domain"/>
    <property type="match status" value="1"/>
</dbReference>
<evidence type="ECO:0000256" key="4">
    <source>
        <dbReference type="ARBA" id="ARBA00022729"/>
    </source>
</evidence>
<evidence type="ECO:0000256" key="8">
    <source>
        <dbReference type="ARBA" id="ARBA00041343"/>
    </source>
</evidence>
<dbReference type="GO" id="GO:0005975">
    <property type="term" value="P:carbohydrate metabolic process"/>
    <property type="evidence" value="ECO:0007669"/>
    <property type="project" value="InterPro"/>
</dbReference>
<keyword evidence="6" id="KW-0325">Glycoprotein</keyword>
<dbReference type="Gene3D" id="3.20.20.80">
    <property type="entry name" value="Glycosidases"/>
    <property type="match status" value="4"/>
</dbReference>
<dbReference type="PROSITE" id="PS50206">
    <property type="entry name" value="RHODANESE_3"/>
    <property type="match status" value="1"/>
</dbReference>
<feature type="domain" description="Rhodanese" evidence="10">
    <location>
        <begin position="340"/>
        <end position="363"/>
    </location>
</feature>
<dbReference type="InterPro" id="IPR048395">
    <property type="entry name" value="Glyco_hydro_31_C"/>
</dbReference>
<keyword evidence="7" id="KW-0326">Glycosidase</keyword>
<comment type="caution">
    <text evidence="11">The sequence shown here is derived from an EMBL/GenBank/DDBJ whole genome shotgun (WGS) entry which is preliminary data.</text>
</comment>
<dbReference type="Gene3D" id="2.60.40.1760">
    <property type="entry name" value="glycosyl hydrolase (family 31)"/>
    <property type="match status" value="3"/>
</dbReference>
<comment type="catalytic activity">
    <reaction evidence="1">
        <text>Hydrolysis of terminal, non-reducing (1-&gt;4)-linked alpha-D-glucose residues with release of alpha-D-glucose.</text>
        <dbReference type="EC" id="3.2.1.20"/>
    </reaction>
</comment>
<keyword evidence="12" id="KW-1185">Reference proteome</keyword>
<dbReference type="InterPro" id="IPR025887">
    <property type="entry name" value="Glyco_hydro_31_N_dom"/>
</dbReference>
<reference evidence="12" key="1">
    <citation type="journal article" date="2019" name="Gigascience">
        <title>De novo genome assembly of the endangered Acer yangbiense, a plant species with extremely small populations endemic to Yunnan Province, China.</title>
        <authorList>
            <person name="Yang J."/>
            <person name="Wariss H.M."/>
            <person name="Tao L."/>
            <person name="Zhang R."/>
            <person name="Yun Q."/>
            <person name="Hollingsworth P."/>
            <person name="Dao Z."/>
            <person name="Luo G."/>
            <person name="Guo H."/>
            <person name="Ma Y."/>
            <person name="Sun W."/>
        </authorList>
    </citation>
    <scope>NUCLEOTIDE SEQUENCE [LARGE SCALE GENOMIC DNA]</scope>
    <source>
        <strain evidence="12">cv. br00</strain>
    </source>
</reference>
<protein>
    <recommendedName>
        <fullName evidence="3">alpha-glucosidase</fullName>
        <ecNumber evidence="3">3.2.1.20</ecNumber>
    </recommendedName>
    <alternativeName>
        <fullName evidence="8">Maltase</fullName>
    </alternativeName>
</protein>
<dbReference type="Pfam" id="PF01055">
    <property type="entry name" value="Glyco_hydro_31_2nd"/>
    <property type="match status" value="3"/>
</dbReference>
<dbReference type="Gene3D" id="2.60.40.1180">
    <property type="entry name" value="Golgi alpha-mannosidase II"/>
    <property type="match status" value="3"/>
</dbReference>
<dbReference type="CDD" id="cd14752">
    <property type="entry name" value="GH31_N"/>
    <property type="match status" value="2"/>
</dbReference>
<dbReference type="FunFam" id="3.20.20.80:FF:000016">
    <property type="entry name" value="Maltase-glucoamylase, intestinal"/>
    <property type="match status" value="1"/>
</dbReference>
<dbReference type="PROSITE" id="PS00707">
    <property type="entry name" value="GLYCOSYL_HYDROL_F31_2"/>
    <property type="match status" value="1"/>
</dbReference>
<dbReference type="SUPFAM" id="SSF74650">
    <property type="entry name" value="Galactose mutarotase-like"/>
    <property type="match status" value="2"/>
</dbReference>
<dbReference type="Pfam" id="PF21365">
    <property type="entry name" value="Glyco_hydro_31_3rd"/>
    <property type="match status" value="1"/>
</dbReference>
<dbReference type="GO" id="GO:0030246">
    <property type="term" value="F:carbohydrate binding"/>
    <property type="evidence" value="ECO:0007669"/>
    <property type="project" value="InterPro"/>
</dbReference>
<evidence type="ECO:0000256" key="6">
    <source>
        <dbReference type="ARBA" id="ARBA00023180"/>
    </source>
</evidence>
<feature type="signal peptide" evidence="9">
    <location>
        <begin position="1"/>
        <end position="28"/>
    </location>
</feature>
<dbReference type="InterPro" id="IPR017853">
    <property type="entry name" value="GH"/>
</dbReference>
<dbReference type="InterPro" id="IPR011013">
    <property type="entry name" value="Gal_mutarotase_sf_dom"/>
</dbReference>
<evidence type="ECO:0000256" key="7">
    <source>
        <dbReference type="ARBA" id="ARBA00023295"/>
    </source>
</evidence>
<evidence type="ECO:0000256" key="1">
    <source>
        <dbReference type="ARBA" id="ARBA00001657"/>
    </source>
</evidence>
<evidence type="ECO:0000256" key="2">
    <source>
        <dbReference type="ARBA" id="ARBA00007806"/>
    </source>
</evidence>
<evidence type="ECO:0000259" key="10">
    <source>
        <dbReference type="PROSITE" id="PS50206"/>
    </source>
</evidence>
<dbReference type="SUPFAM" id="SSF51445">
    <property type="entry name" value="(Trans)glycosidases"/>
    <property type="match status" value="2"/>
</dbReference>
<comment type="similarity">
    <text evidence="2">Belongs to the glycosyl hydrolase 31 family.</text>
</comment>
<dbReference type="InterPro" id="IPR030459">
    <property type="entry name" value="Glyco_hydro_31_CS"/>
</dbReference>
<dbReference type="PANTHER" id="PTHR22762">
    <property type="entry name" value="ALPHA-GLUCOSIDASE"/>
    <property type="match status" value="1"/>
</dbReference>
<proteinExistence type="inferred from homology"/>
<evidence type="ECO:0000256" key="3">
    <source>
        <dbReference type="ARBA" id="ARBA00012741"/>
    </source>
</evidence>
<evidence type="ECO:0000256" key="9">
    <source>
        <dbReference type="SAM" id="SignalP"/>
    </source>
</evidence>
<dbReference type="CDD" id="cd06602">
    <property type="entry name" value="GH31_MGAM_SI_GAA"/>
    <property type="match status" value="1"/>
</dbReference>
<dbReference type="InterPro" id="IPR001763">
    <property type="entry name" value="Rhodanese-like_dom"/>
</dbReference>
<dbReference type="GO" id="GO:0090599">
    <property type="term" value="F:alpha-glucosidase activity"/>
    <property type="evidence" value="ECO:0007669"/>
    <property type="project" value="UniProtKB-ARBA"/>
</dbReference>
<name>A0A5N5IZN9_9ROSI</name>